<keyword evidence="2" id="KW-0132">Cell division</keyword>
<name>A0AAD6V9N3_9AGAR</name>
<dbReference type="Proteomes" id="UP001219525">
    <property type="component" value="Unassembled WGS sequence"/>
</dbReference>
<evidence type="ECO:0000256" key="3">
    <source>
        <dbReference type="ARBA" id="ARBA00022737"/>
    </source>
</evidence>
<dbReference type="AlphaFoldDB" id="A0AAD6V9N3"/>
<dbReference type="PANTHER" id="PTHR19918">
    <property type="entry name" value="CELL DIVISION CYCLE 20 CDC20 FIZZY -RELATED"/>
    <property type="match status" value="1"/>
</dbReference>
<dbReference type="PROSITE" id="PS50082">
    <property type="entry name" value="WD_REPEATS_2"/>
    <property type="match status" value="1"/>
</dbReference>
<dbReference type="GO" id="GO:1905786">
    <property type="term" value="P:positive regulation of anaphase-promoting complex-dependent catabolic process"/>
    <property type="evidence" value="ECO:0007669"/>
    <property type="project" value="TreeGrafter"/>
</dbReference>
<accession>A0AAD6V9N3</accession>
<dbReference type="Gene3D" id="2.130.10.10">
    <property type="entry name" value="YVTN repeat-like/Quinoprotein amine dehydrogenase"/>
    <property type="match status" value="1"/>
</dbReference>
<keyword evidence="5" id="KW-0131">Cell cycle</keyword>
<dbReference type="SUPFAM" id="SSF50978">
    <property type="entry name" value="WD40 repeat-like"/>
    <property type="match status" value="1"/>
</dbReference>
<dbReference type="GO" id="GO:1990757">
    <property type="term" value="F:ubiquitin ligase activator activity"/>
    <property type="evidence" value="ECO:0007669"/>
    <property type="project" value="TreeGrafter"/>
</dbReference>
<dbReference type="SMART" id="SM00320">
    <property type="entry name" value="WD40"/>
    <property type="match status" value="2"/>
</dbReference>
<evidence type="ECO:0000256" key="1">
    <source>
        <dbReference type="ARBA" id="ARBA00022574"/>
    </source>
</evidence>
<keyword evidence="1 6" id="KW-0853">WD repeat</keyword>
<dbReference type="Pfam" id="PF00400">
    <property type="entry name" value="WD40"/>
    <property type="match status" value="2"/>
</dbReference>
<feature type="repeat" description="WD" evidence="6">
    <location>
        <begin position="179"/>
        <end position="220"/>
    </location>
</feature>
<reference evidence="7" key="1">
    <citation type="submission" date="2023-03" db="EMBL/GenBank/DDBJ databases">
        <title>Massive genome expansion in bonnet fungi (Mycena s.s.) driven by repeated elements and novel gene families across ecological guilds.</title>
        <authorList>
            <consortium name="Lawrence Berkeley National Laboratory"/>
            <person name="Harder C.B."/>
            <person name="Miyauchi S."/>
            <person name="Viragh M."/>
            <person name="Kuo A."/>
            <person name="Thoen E."/>
            <person name="Andreopoulos B."/>
            <person name="Lu D."/>
            <person name="Skrede I."/>
            <person name="Drula E."/>
            <person name="Henrissat B."/>
            <person name="Morin E."/>
            <person name="Kohler A."/>
            <person name="Barry K."/>
            <person name="LaButti K."/>
            <person name="Morin E."/>
            <person name="Salamov A."/>
            <person name="Lipzen A."/>
            <person name="Mereny Z."/>
            <person name="Hegedus B."/>
            <person name="Baldrian P."/>
            <person name="Stursova M."/>
            <person name="Weitz H."/>
            <person name="Taylor A."/>
            <person name="Grigoriev I.V."/>
            <person name="Nagy L.G."/>
            <person name="Martin F."/>
            <person name="Kauserud H."/>
        </authorList>
    </citation>
    <scope>NUCLEOTIDE SEQUENCE</scope>
    <source>
        <strain evidence="7">9144</strain>
    </source>
</reference>
<proteinExistence type="predicted"/>
<organism evidence="7 8">
    <name type="scientific">Mycena pura</name>
    <dbReference type="NCBI Taxonomy" id="153505"/>
    <lineage>
        <taxon>Eukaryota</taxon>
        <taxon>Fungi</taxon>
        <taxon>Dikarya</taxon>
        <taxon>Basidiomycota</taxon>
        <taxon>Agaricomycotina</taxon>
        <taxon>Agaricomycetes</taxon>
        <taxon>Agaricomycetidae</taxon>
        <taxon>Agaricales</taxon>
        <taxon>Marasmiineae</taxon>
        <taxon>Mycenaceae</taxon>
        <taxon>Mycena</taxon>
    </lineage>
</organism>
<dbReference type="PANTHER" id="PTHR19918:SF8">
    <property type="entry name" value="FI02843P"/>
    <property type="match status" value="1"/>
</dbReference>
<sequence>MLLRSASFSSFHPRAVADTPVRPSPSPPDGSAKFCLREARLTIDFALPSASATAMPLAYSTQHILYFTRGNRVQFRNMVSADTTGQLFRLQEEKHGEPMLLEAGGVDRPGLLALSTSRGIIQVWDADSKKMVSTWTTKGAASMTWNGPVISVGTAKGGIRHYDTRIQPTSKMKEQASRLTRHEASIGTLSWNQDAKLLASGDDSGVVHCWDNRTRSPLDVGEFHQRRKKIQHPGSISALAWCPWQSKQLVTGDISGTVRFWSIDPASAHSNATSPSTYEHGSKIVNLHFASNYKELLTTLGPVPRPADATDRAIPSWPPPGSTASNALTVHAFPSLRQIASVSASEQDVCGSVLSPLSSSASGAQKIVVAVPGETKLKVFDVWGKRKEIRRQTSSLETSIR</sequence>
<protein>
    <submittedName>
        <fullName evidence="7">WD40 repeat-like protein</fullName>
    </submittedName>
</protein>
<keyword evidence="3" id="KW-0677">Repeat</keyword>
<dbReference type="GO" id="GO:0051301">
    <property type="term" value="P:cell division"/>
    <property type="evidence" value="ECO:0007669"/>
    <property type="project" value="UniProtKB-KW"/>
</dbReference>
<dbReference type="GO" id="GO:0005680">
    <property type="term" value="C:anaphase-promoting complex"/>
    <property type="evidence" value="ECO:0007669"/>
    <property type="project" value="TreeGrafter"/>
</dbReference>
<dbReference type="InterPro" id="IPR001680">
    <property type="entry name" value="WD40_rpt"/>
</dbReference>
<dbReference type="GO" id="GO:0010997">
    <property type="term" value="F:anaphase-promoting complex binding"/>
    <property type="evidence" value="ECO:0007669"/>
    <property type="project" value="InterPro"/>
</dbReference>
<evidence type="ECO:0000313" key="7">
    <source>
        <dbReference type="EMBL" id="KAJ7203664.1"/>
    </source>
</evidence>
<gene>
    <name evidence="7" type="ORF">GGX14DRAFT_369366</name>
</gene>
<dbReference type="GO" id="GO:0031145">
    <property type="term" value="P:anaphase-promoting complex-dependent catabolic process"/>
    <property type="evidence" value="ECO:0007669"/>
    <property type="project" value="TreeGrafter"/>
</dbReference>
<dbReference type="InterPro" id="IPR033010">
    <property type="entry name" value="Cdc20/Fizzy"/>
</dbReference>
<dbReference type="PROSITE" id="PS50294">
    <property type="entry name" value="WD_REPEATS_REGION"/>
    <property type="match status" value="1"/>
</dbReference>
<dbReference type="EMBL" id="JARJCW010000050">
    <property type="protein sequence ID" value="KAJ7203664.1"/>
    <property type="molecule type" value="Genomic_DNA"/>
</dbReference>
<evidence type="ECO:0000313" key="8">
    <source>
        <dbReference type="Proteomes" id="UP001219525"/>
    </source>
</evidence>
<keyword evidence="4" id="KW-0498">Mitosis</keyword>
<dbReference type="InterPro" id="IPR036322">
    <property type="entry name" value="WD40_repeat_dom_sf"/>
</dbReference>
<keyword evidence="8" id="KW-1185">Reference proteome</keyword>
<evidence type="ECO:0000256" key="5">
    <source>
        <dbReference type="ARBA" id="ARBA00023306"/>
    </source>
</evidence>
<dbReference type="InterPro" id="IPR015943">
    <property type="entry name" value="WD40/YVTN_repeat-like_dom_sf"/>
</dbReference>
<comment type="caution">
    <text evidence="7">The sequence shown here is derived from an EMBL/GenBank/DDBJ whole genome shotgun (WGS) entry which is preliminary data.</text>
</comment>
<evidence type="ECO:0000256" key="4">
    <source>
        <dbReference type="ARBA" id="ARBA00022776"/>
    </source>
</evidence>
<evidence type="ECO:0000256" key="6">
    <source>
        <dbReference type="PROSITE-ProRule" id="PRU00221"/>
    </source>
</evidence>
<evidence type="ECO:0000256" key="2">
    <source>
        <dbReference type="ARBA" id="ARBA00022618"/>
    </source>
</evidence>